<evidence type="ECO:0000256" key="1">
    <source>
        <dbReference type="SAM" id="SignalP"/>
    </source>
</evidence>
<dbReference type="InterPro" id="IPR017853">
    <property type="entry name" value="GH"/>
</dbReference>
<dbReference type="Gene3D" id="3.20.20.80">
    <property type="entry name" value="Glycosidases"/>
    <property type="match status" value="1"/>
</dbReference>
<reference evidence="3" key="1">
    <citation type="submission" date="2020-02" db="EMBL/GenBank/DDBJ databases">
        <authorList>
            <person name="Meier V. D."/>
        </authorList>
    </citation>
    <scope>NUCLEOTIDE SEQUENCE</scope>
    <source>
        <strain evidence="3">AVDCRST_MAG69</strain>
    </source>
</reference>
<protein>
    <recommendedName>
        <fullName evidence="2">Asl1-like glycosyl hydrolase catalytic domain-containing protein</fullName>
    </recommendedName>
</protein>
<name>A0A6J4RZX9_9ACTN</name>
<evidence type="ECO:0000313" key="3">
    <source>
        <dbReference type="EMBL" id="CAA9479505.1"/>
    </source>
</evidence>
<evidence type="ECO:0000259" key="2">
    <source>
        <dbReference type="Pfam" id="PF11790"/>
    </source>
</evidence>
<keyword evidence="1" id="KW-0732">Signal</keyword>
<dbReference type="EMBL" id="CADCVP010000091">
    <property type="protein sequence ID" value="CAA9479505.1"/>
    <property type="molecule type" value="Genomic_DNA"/>
</dbReference>
<feature type="domain" description="Asl1-like glycosyl hydrolase catalytic" evidence="2">
    <location>
        <begin position="128"/>
        <end position="283"/>
    </location>
</feature>
<dbReference type="AlphaFoldDB" id="A0A6J4RZX9"/>
<dbReference type="SUPFAM" id="SSF51445">
    <property type="entry name" value="(Trans)glycosidases"/>
    <property type="match status" value="1"/>
</dbReference>
<organism evidence="3">
    <name type="scientific">uncultured Solirubrobacteraceae bacterium</name>
    <dbReference type="NCBI Taxonomy" id="1162706"/>
    <lineage>
        <taxon>Bacteria</taxon>
        <taxon>Bacillati</taxon>
        <taxon>Actinomycetota</taxon>
        <taxon>Thermoleophilia</taxon>
        <taxon>Solirubrobacterales</taxon>
        <taxon>Solirubrobacteraceae</taxon>
        <taxon>environmental samples</taxon>
    </lineage>
</organism>
<sequence length="312" mass="35606">MRSRLLPLALALFSLLLVPSAAQAKLTVGISENQPSMFSEPLFQQLGVKHVRVVASWNVMTSGDDELPRLTQYLQAAQSQGIQPLVTFEHARGDAGICKRRSNRRKSVCRLPSAREYERNFKLFRAAFPFVKTISPFNEVNHFTQPTWRNPRAAARFTDIARRNCRGCKIVVADILDAADSTRSKRPTFRNTVRYVKAFRRALKSPRTICGVHNYSDVNRFRSTGTKAIIKALGCREIWLTETGGVYKFGSFKASQSRQLRATKYMFNIARKNRRVKRLYVYTFFGAVNDFDSGLVANGKPRRAYKEVKKRI</sequence>
<accession>A0A6J4RZX9</accession>
<dbReference type="InterPro" id="IPR024655">
    <property type="entry name" value="Asl1_glyco_hydro_catalytic"/>
</dbReference>
<gene>
    <name evidence="3" type="ORF">AVDCRST_MAG69-697</name>
</gene>
<dbReference type="Pfam" id="PF11790">
    <property type="entry name" value="Glyco_hydro_cc"/>
    <property type="match status" value="1"/>
</dbReference>
<feature type="chain" id="PRO_5026701451" description="Asl1-like glycosyl hydrolase catalytic domain-containing protein" evidence="1">
    <location>
        <begin position="25"/>
        <end position="312"/>
    </location>
</feature>
<feature type="signal peptide" evidence="1">
    <location>
        <begin position="1"/>
        <end position="24"/>
    </location>
</feature>
<proteinExistence type="predicted"/>